<dbReference type="SUPFAM" id="SSF54675">
    <property type="entry name" value="Nicotinate/Quinolinate PRTase N-terminal domain-like"/>
    <property type="match status" value="1"/>
</dbReference>
<reference evidence="12 13" key="1">
    <citation type="submission" date="2024-07" db="EMBL/GenBank/DDBJ databases">
        <title>Luteimonas salilacus sp. nov., isolated from the shore soil of Salt Lake in Tibet of China.</title>
        <authorList>
            <person name="Zhang X."/>
            <person name="Li A."/>
        </authorList>
    </citation>
    <scope>NUCLEOTIDE SEQUENCE [LARGE SCALE GENOMIC DNA]</scope>
    <source>
        <strain evidence="12 13">B3-2-R+30</strain>
    </source>
</reference>
<gene>
    <name evidence="12" type="primary">nadC</name>
    <name evidence="12" type="ORF">AB6713_10020</name>
</gene>
<dbReference type="SUPFAM" id="SSF51690">
    <property type="entry name" value="Nicotinate/Quinolinate PRTase C-terminal domain-like"/>
    <property type="match status" value="1"/>
</dbReference>
<dbReference type="Gene3D" id="3.90.1170.20">
    <property type="entry name" value="Quinolinate phosphoribosyl transferase, N-terminal domain"/>
    <property type="match status" value="1"/>
</dbReference>
<keyword evidence="6 9" id="KW-0328">Glycosyltransferase</keyword>
<evidence type="ECO:0000259" key="10">
    <source>
        <dbReference type="Pfam" id="PF01729"/>
    </source>
</evidence>
<dbReference type="InterPro" id="IPR002638">
    <property type="entry name" value="Quinolinate_PRibosylTrfase_C"/>
</dbReference>
<dbReference type="InterPro" id="IPR004393">
    <property type="entry name" value="NadC"/>
</dbReference>
<name>A0ABV4HQD0_9GAMM</name>
<evidence type="ECO:0000256" key="5">
    <source>
        <dbReference type="ARBA" id="ARBA00022642"/>
    </source>
</evidence>
<dbReference type="Proteomes" id="UP001566331">
    <property type="component" value="Unassembled WGS sequence"/>
</dbReference>
<feature type="domain" description="Quinolinate phosphoribosyl transferase N-terminal" evidence="11">
    <location>
        <begin position="29"/>
        <end position="112"/>
    </location>
</feature>
<dbReference type="EMBL" id="JBFWIC010000011">
    <property type="protein sequence ID" value="MEZ0474946.1"/>
    <property type="molecule type" value="Genomic_DNA"/>
</dbReference>
<sequence length="306" mass="31745">MTIATAAPPAEVVEADVARALAEDLGDGDVTAALLPDTADRAFLLCKEAAVVCGRPWFDACHRALDPDVRIDWRVDEGDRVAAGTVLATLSGRARALVSAERASLNFMQTLSGTATATAAYVDAVHGTGARILDTRKTLPGLRQAQKYAVRVGGGVNHRIGLFDAVMLKENHVRVCGSVAAAIAAARALHPALPLIVEVETLAQLREALAAGCDRILIDDFDAATRREAVRIAAEAPAGARIPLEVSGGVDLDSVRAVAADGVDCISIGALTKHVHAIDLSLKLGAPGGLLRRGEIRPVATGAANE</sequence>
<dbReference type="Pfam" id="PF02749">
    <property type="entry name" value="QRPTase_N"/>
    <property type="match status" value="1"/>
</dbReference>
<comment type="similarity">
    <text evidence="3 9">Belongs to the NadC/ModD family.</text>
</comment>
<evidence type="ECO:0000259" key="11">
    <source>
        <dbReference type="Pfam" id="PF02749"/>
    </source>
</evidence>
<evidence type="ECO:0000256" key="8">
    <source>
        <dbReference type="ARBA" id="ARBA00033102"/>
    </source>
</evidence>
<dbReference type="PANTHER" id="PTHR32179:SF3">
    <property type="entry name" value="NICOTINATE-NUCLEOTIDE PYROPHOSPHORYLASE [CARBOXYLATING]"/>
    <property type="match status" value="1"/>
</dbReference>
<dbReference type="EC" id="2.4.2.19" evidence="4"/>
<keyword evidence="7 9" id="KW-0808">Transferase</keyword>
<dbReference type="PIRSF" id="PIRSF006250">
    <property type="entry name" value="NadC_ModD"/>
    <property type="match status" value="1"/>
</dbReference>
<evidence type="ECO:0000256" key="9">
    <source>
        <dbReference type="PIRNR" id="PIRNR006250"/>
    </source>
</evidence>
<evidence type="ECO:0000256" key="7">
    <source>
        <dbReference type="ARBA" id="ARBA00022679"/>
    </source>
</evidence>
<comment type="function">
    <text evidence="1">Involved in the catabolism of quinolinic acid (QA).</text>
</comment>
<dbReference type="InterPro" id="IPR013785">
    <property type="entry name" value="Aldolase_TIM"/>
</dbReference>
<comment type="caution">
    <text evidence="12">The sequence shown here is derived from an EMBL/GenBank/DDBJ whole genome shotgun (WGS) entry which is preliminary data.</text>
</comment>
<evidence type="ECO:0000256" key="4">
    <source>
        <dbReference type="ARBA" id="ARBA00011944"/>
    </source>
</evidence>
<dbReference type="Gene3D" id="3.20.20.70">
    <property type="entry name" value="Aldolase class I"/>
    <property type="match status" value="1"/>
</dbReference>
<dbReference type="InterPro" id="IPR036068">
    <property type="entry name" value="Nicotinate_pribotase-like_C"/>
</dbReference>
<dbReference type="Pfam" id="PF01729">
    <property type="entry name" value="QRPTase_C"/>
    <property type="match status" value="1"/>
</dbReference>
<evidence type="ECO:0000313" key="12">
    <source>
        <dbReference type="EMBL" id="MEZ0474946.1"/>
    </source>
</evidence>
<evidence type="ECO:0000256" key="2">
    <source>
        <dbReference type="ARBA" id="ARBA00004893"/>
    </source>
</evidence>
<evidence type="ECO:0000256" key="3">
    <source>
        <dbReference type="ARBA" id="ARBA00009400"/>
    </source>
</evidence>
<dbReference type="NCBIfam" id="TIGR00078">
    <property type="entry name" value="nadC"/>
    <property type="match status" value="1"/>
</dbReference>
<comment type="pathway">
    <text evidence="2">Cofactor biosynthesis; NAD(+) biosynthesis; nicotinate D-ribonucleotide from quinolinate: step 1/1.</text>
</comment>
<evidence type="ECO:0000256" key="6">
    <source>
        <dbReference type="ARBA" id="ARBA00022676"/>
    </source>
</evidence>
<dbReference type="InterPro" id="IPR027277">
    <property type="entry name" value="NadC/ModD"/>
</dbReference>
<keyword evidence="13" id="KW-1185">Reference proteome</keyword>
<feature type="domain" description="Quinolinate phosphoribosyl transferase C-terminal" evidence="10">
    <location>
        <begin position="115"/>
        <end position="283"/>
    </location>
</feature>
<dbReference type="InterPro" id="IPR022412">
    <property type="entry name" value="Quinolinate_PRibosylTrfase_N"/>
</dbReference>
<dbReference type="RefSeq" id="WP_370562328.1">
    <property type="nucleotide sequence ID" value="NZ_JBFWIB010000001.1"/>
</dbReference>
<proteinExistence type="inferred from homology"/>
<evidence type="ECO:0000313" key="13">
    <source>
        <dbReference type="Proteomes" id="UP001566331"/>
    </source>
</evidence>
<keyword evidence="5" id="KW-0662">Pyridine nucleotide biosynthesis</keyword>
<evidence type="ECO:0000256" key="1">
    <source>
        <dbReference type="ARBA" id="ARBA00003237"/>
    </source>
</evidence>
<dbReference type="CDD" id="cd01572">
    <property type="entry name" value="QPRTase"/>
    <property type="match status" value="1"/>
</dbReference>
<dbReference type="InterPro" id="IPR037128">
    <property type="entry name" value="Quinolinate_PRibosylTase_N_sf"/>
</dbReference>
<dbReference type="PANTHER" id="PTHR32179">
    <property type="entry name" value="NICOTINATE-NUCLEOTIDE PYROPHOSPHORYLASE [CARBOXYLATING]"/>
    <property type="match status" value="1"/>
</dbReference>
<dbReference type="GO" id="GO:0004514">
    <property type="term" value="F:nicotinate-nucleotide diphosphorylase (carboxylating) activity"/>
    <property type="evidence" value="ECO:0007669"/>
    <property type="project" value="UniProtKB-EC"/>
</dbReference>
<protein>
    <recommendedName>
        <fullName evidence="4">nicotinate-nucleotide diphosphorylase (carboxylating)</fullName>
        <ecNumber evidence="4">2.4.2.19</ecNumber>
    </recommendedName>
    <alternativeName>
        <fullName evidence="8">Quinolinate phosphoribosyltransferase [decarboxylating]</fullName>
    </alternativeName>
</protein>
<organism evidence="12 13">
    <name type="scientific">Luteimonas salinilitoris</name>
    <dbReference type="NCBI Taxonomy" id="3237697"/>
    <lineage>
        <taxon>Bacteria</taxon>
        <taxon>Pseudomonadati</taxon>
        <taxon>Pseudomonadota</taxon>
        <taxon>Gammaproteobacteria</taxon>
        <taxon>Lysobacterales</taxon>
        <taxon>Lysobacteraceae</taxon>
        <taxon>Luteimonas</taxon>
    </lineage>
</organism>
<accession>A0ABV4HQD0</accession>